<dbReference type="InterPro" id="IPR013103">
    <property type="entry name" value="RVT_2"/>
</dbReference>
<keyword evidence="1" id="KW-0175">Coiled coil</keyword>
<evidence type="ECO:0000259" key="3">
    <source>
        <dbReference type="PROSITE" id="PS50994"/>
    </source>
</evidence>
<dbReference type="SUPFAM" id="SSF54928">
    <property type="entry name" value="RNA-binding domain, RBD"/>
    <property type="match status" value="1"/>
</dbReference>
<evidence type="ECO:0000313" key="5">
    <source>
        <dbReference type="Proteomes" id="UP000186817"/>
    </source>
</evidence>
<dbReference type="EMBL" id="LSRX01000760">
    <property type="protein sequence ID" value="OLP89440.1"/>
    <property type="molecule type" value="Genomic_DNA"/>
</dbReference>
<dbReference type="GO" id="GO:0015074">
    <property type="term" value="P:DNA integration"/>
    <property type="evidence" value="ECO:0007669"/>
    <property type="project" value="InterPro"/>
</dbReference>
<evidence type="ECO:0000256" key="2">
    <source>
        <dbReference type="SAM" id="MobiDB-lite"/>
    </source>
</evidence>
<feature type="compositionally biased region" description="Basic and acidic residues" evidence="2">
    <location>
        <begin position="104"/>
        <end position="113"/>
    </location>
</feature>
<dbReference type="InterPro" id="IPR012677">
    <property type="entry name" value="Nucleotide-bd_a/b_plait_sf"/>
</dbReference>
<feature type="region of interest" description="Disordered" evidence="2">
    <location>
        <begin position="446"/>
        <end position="476"/>
    </location>
</feature>
<feature type="compositionally biased region" description="Basic and acidic residues" evidence="2">
    <location>
        <begin position="153"/>
        <end position="166"/>
    </location>
</feature>
<feature type="coiled-coil region" evidence="1">
    <location>
        <begin position="982"/>
        <end position="1009"/>
    </location>
</feature>
<organism evidence="4 5">
    <name type="scientific">Symbiodinium microadriaticum</name>
    <name type="common">Dinoflagellate</name>
    <name type="synonym">Zooxanthella microadriatica</name>
    <dbReference type="NCBI Taxonomy" id="2951"/>
    <lineage>
        <taxon>Eukaryota</taxon>
        <taxon>Sar</taxon>
        <taxon>Alveolata</taxon>
        <taxon>Dinophyceae</taxon>
        <taxon>Suessiales</taxon>
        <taxon>Symbiodiniaceae</taxon>
        <taxon>Symbiodinium</taxon>
    </lineage>
</organism>
<accession>A0A1Q9D2N1</accession>
<gene>
    <name evidence="4" type="primary">GIP</name>
    <name evidence="4" type="ORF">AK812_SmicGene29100</name>
</gene>
<proteinExistence type="predicted"/>
<dbReference type="InterPro" id="IPR012337">
    <property type="entry name" value="RNaseH-like_sf"/>
</dbReference>
<sequence>MSADGTHGGSHDEVSGGEESDARPWAPESPPEPSFSVKPRPAGDVWSSSAEAGSQKEWNHWEPDDREVYGGARETTTRQEWSGSTWGRWESGDGHSRGSGWDNGVRRGDEHSSWARRASWDATTTTGLGSIGENPWPPRDDPWTNGPDPWSKGWKDESVFRARQDDWGVLQGGPQADGRAPQERGDDRERKDGGWSNGNKQDRENAAWNGWSHFGGGGFQAQHGRPSGPQSSGRASEKLNVPSFTGDDVDDVGGSARSYLRQVEAWRRMTTLPCTQQGLVLYQHLGGKAWIAAEELSLQRLGSHDGVGYLVSWINARGNKDKRSESITPNMIDYMPGSEKWGVRFLKNVRLGYTLIACPLTNRKNSISSRALETAITFTVYSKLQCFTTAARGSHGSIPVEGRLTRQAHVTENAAGDLSDDDGSDLEDGVPEDVAVAYATYQSAKERYKEQTKSRGYHGDKAGDKSRPKTTDAGREEKIKLMKSKSFCNSCGKKGHWHKDPECPNNKQSIRDIEVCHHVPAEVFSLRHDGQSLVGITDTACAKSVAGTAWLQNYANLIEGVYQKPELIKEAESFRFGTGRVHHSSFHVILYFSLGSKVVELQTSIINGDVPLLLSKPALAQLGMVYDVAANRADFGAVGLKSFGLITTSSGHPAIPIVPARPGDLATRLAINDKGASGSEQYMAFAVSTASVSLHKAPKIPTTSTASLNIGDAGCNRSSQGPHYRIFYDKSGKPLEITVDRWKDAASAASNLLRQDMSSAACKPPPINSMSKTQLLEECNRVGLVVHRTWTVEELKAVIQEHRMQTASQTPSHQMKSVTSLNLPEMKAKAVEMGIDFPSNITKGNLLRLIRDSLATPGSELMKIGKYKGFEFQEIPNAYGEWASKEVKTSANPHVELVRFARWWDNEQTAKYTTEIEQCATVPFTEPDTDGSSAWGLISDWGADKVKTPSPSKGSGGYPMAPRPNKRGSSSSGTGEMDTELDQATLEEIRALETRLATLKQKAKAGSRTSYLTANHEVREYMLVHFAVIFPTNVIPETSSPPQQLRSDGGFVQEYEHEGNQFGSKTLVQNDKCCGQDKYAECHDGFITAAEFSLGLANKSTNYACEAGVGDNNDSFQKALDDKDFTYDKLKQLLDGAGLKKVKTERGEVIGGTGTMANYHTVGLYTHGGTYGITTCTKDKLSMTKYINQFGRHHLGQGCTWTSVTIAYNTETAIHHDFHNLHGSRNYVTSFGQTRGGGLWIENKDIAEDDANKPGVQWRKDKTGKWIPGKVVDTRGNFATFDPFLKHATEPWRGDRWCLVFHSTRNYVKIENDLHGYLKKCGFPLPRRAGQSATEGSKPKKPGASMRKSIFNNAAKVSILMTTFLAAANSFLAATAENEVMNQPIVVFEIGGTTCTEEAVALGKDVFEPMDWSAYESPEGKEMAYHVVNGGSPKELRLNLDGKKSSCDAALVDLIEQQVFEGGTVVIEGDAVDTLFYNEDFVRVSKEHVQFSGQDQRRKTVVLYRLQEGKFKISGPQRVHQVCAVANGGDEREAGRAPILDGTGITFGDGTPPMIASALRRLHQNLGHPQTGDLIRHLRLAGCDTPVLKAARSLRCQVCEASVAPKIARPSVIPQLCDWNDTVGIDLFYAHDANDVKHTFLSAVDYGTTFHLAIRVDGQSSDDIEAKFNEMWIIPFGPPKTVVVDLDGGVQGALGRLCEWHNIGMKSIAAQSHWQAGMIERQQAWWKNIWERLVYQLTVGEDEVDLAVPIVNGAKNELRRRCGHSPSQWVFGRAPRVPEDLRDPDSGENVTWDVTEDSRFQRLSAMRAAARVAFHRSQVDSRLRKAFLQRARTVPRPHEIGESVHFWSKPKNRRRGHWTGPAVIVGREGNNYWISNNGRCRLTSPEHIRGSTPEEVGAYLSMKGTQREVEKLLECDPDGDEAFDEEEEIEEPQDEFEEMDFEHDDAVILEPAIEEDELPIPRRRLKRKTNVAQLDEEQTHDALMLKSDLTRRGVEKRKEKELKWSEIPDDVKEKFREAEQVQWEEHLSYDALQPLTTAESAEVRQRISAERILRCRWAYKDKNWAKRREGDVEAPWRCKSRLVIAGHTDPDLGNEFLSTDAPTLSRSGLACLLQLTANGLRDQDRWGLSAGDIKCAFLTGSYLTRELYMHQPRTGFPGMAPGQLVRIKKNVFGLATSPHEWWGDLQNGFFTVEVRDNSGDVFKFEQCALDPCIFMLRRWDSGEFHGAPVAYVGCHVDDLLVAAPKSYRKKIEEALSGVFPIDTWEQDQFEFLGSQIRVNDETVEMSQEKYAATRLFQLELPPNAKDDDYASAELVSDNRSLIGALSWMSAQSRPDLTCSVSMAQQLQSHPTIGDLRFTNATANKAAQFKDRGLVFHPIAIDRIMLIIFHDAAWANVPAPDPNEDYYVLTPEDDLAGLQNEGPYVNKENDRKAKKGSSKVASQLGVLVTFADRGVLNNEPGSYSIADWKSRAGQRVCRSTFGAETQACAEGLETGQYMRSMLETLINGHLITVVLPVLCLSDCRSLYDHLNKQGIPRVPTDKRLAVDLAALRQALKSEMWGDSLPIGWIPGAVQKGDVLTKPQNPAGWWDKMSQKLVLPLALGGRGGLNKRLKEHMSSAGGLCLYAEVGKSGNAGAAFKTPEEAAAAIAALNGSVFEGIQLQVDQWTKKEPLPAPPPGV</sequence>
<protein>
    <submittedName>
        <fullName evidence="4">Copia protein</fullName>
    </submittedName>
</protein>
<dbReference type="Proteomes" id="UP000186817">
    <property type="component" value="Unassembled WGS sequence"/>
</dbReference>
<evidence type="ECO:0000256" key="1">
    <source>
        <dbReference type="SAM" id="Coils"/>
    </source>
</evidence>
<dbReference type="InterPro" id="IPR035979">
    <property type="entry name" value="RBD_domain_sf"/>
</dbReference>
<reference evidence="4 5" key="1">
    <citation type="submission" date="2016-02" db="EMBL/GenBank/DDBJ databases">
        <title>Genome analysis of coral dinoflagellate symbionts highlights evolutionary adaptations to a symbiotic lifestyle.</title>
        <authorList>
            <person name="Aranda M."/>
            <person name="Li Y."/>
            <person name="Liew Y.J."/>
            <person name="Baumgarten S."/>
            <person name="Simakov O."/>
            <person name="Wilson M."/>
            <person name="Piel J."/>
            <person name="Ashoor H."/>
            <person name="Bougouffa S."/>
            <person name="Bajic V.B."/>
            <person name="Ryu T."/>
            <person name="Ravasi T."/>
            <person name="Bayer T."/>
            <person name="Micklem G."/>
            <person name="Kim H."/>
            <person name="Bhak J."/>
            <person name="Lajeunesse T.C."/>
            <person name="Voolstra C.R."/>
        </authorList>
    </citation>
    <scope>NUCLEOTIDE SEQUENCE [LARGE SCALE GENOMIC DNA]</scope>
    <source>
        <strain evidence="4 5">CCMP2467</strain>
    </source>
</reference>
<dbReference type="OrthoDB" id="441943at2759"/>
<feature type="region of interest" description="Disordered" evidence="2">
    <location>
        <begin position="1"/>
        <end position="248"/>
    </location>
</feature>
<name>A0A1Q9D2N1_SYMMI</name>
<dbReference type="PROSITE" id="PS50994">
    <property type="entry name" value="INTEGRASE"/>
    <property type="match status" value="1"/>
</dbReference>
<dbReference type="InterPro" id="IPR001584">
    <property type="entry name" value="Integrase_cat-core"/>
</dbReference>
<dbReference type="Pfam" id="PF07727">
    <property type="entry name" value="RVT_2"/>
    <property type="match status" value="1"/>
</dbReference>
<feature type="region of interest" description="Disordered" evidence="2">
    <location>
        <begin position="942"/>
        <end position="979"/>
    </location>
</feature>
<dbReference type="Gene3D" id="3.30.70.330">
    <property type="match status" value="1"/>
</dbReference>
<feature type="compositionally biased region" description="Basic and acidic residues" evidence="2">
    <location>
        <begin position="180"/>
        <end position="193"/>
    </location>
</feature>
<dbReference type="GO" id="GO:0003676">
    <property type="term" value="F:nucleic acid binding"/>
    <property type="evidence" value="ECO:0007669"/>
    <property type="project" value="InterPro"/>
</dbReference>
<comment type="caution">
    <text evidence="4">The sequence shown here is derived from an EMBL/GenBank/DDBJ whole genome shotgun (WGS) entry which is preliminary data.</text>
</comment>
<dbReference type="Gene3D" id="3.30.420.10">
    <property type="entry name" value="Ribonuclease H-like superfamily/Ribonuclease H"/>
    <property type="match status" value="1"/>
</dbReference>
<keyword evidence="5" id="KW-1185">Reference proteome</keyword>
<evidence type="ECO:0000313" key="4">
    <source>
        <dbReference type="EMBL" id="OLP89440.1"/>
    </source>
</evidence>
<dbReference type="SUPFAM" id="SSF53098">
    <property type="entry name" value="Ribonuclease H-like"/>
    <property type="match status" value="1"/>
</dbReference>
<feature type="domain" description="Integrase catalytic" evidence="3">
    <location>
        <begin position="1610"/>
        <end position="1774"/>
    </location>
</feature>
<feature type="compositionally biased region" description="Basic and acidic residues" evidence="2">
    <location>
        <begin position="57"/>
        <end position="68"/>
    </location>
</feature>
<dbReference type="InterPro" id="IPR036397">
    <property type="entry name" value="RNaseH_sf"/>
</dbReference>